<organism evidence="1 2">
    <name type="scientific">Methanospirillum purgamenti</name>
    <dbReference type="NCBI Taxonomy" id="2834276"/>
    <lineage>
        <taxon>Archaea</taxon>
        <taxon>Methanobacteriati</taxon>
        <taxon>Methanobacteriota</taxon>
        <taxon>Stenosarchaea group</taxon>
        <taxon>Methanomicrobia</taxon>
        <taxon>Methanomicrobiales</taxon>
        <taxon>Methanospirillaceae</taxon>
        <taxon>Methanospirillum</taxon>
    </lineage>
</organism>
<accession>A0A8E7AZR3</accession>
<reference evidence="1 2" key="1">
    <citation type="submission" date="2021-05" db="EMBL/GenBank/DDBJ databases">
        <title>A novel Methanospirillum isolate from a pyrite-forming mixed culture.</title>
        <authorList>
            <person name="Bunk B."/>
            <person name="Sproer C."/>
            <person name="Spring S."/>
            <person name="Pester M."/>
        </authorList>
    </citation>
    <scope>NUCLEOTIDE SEQUENCE [LARGE SCALE GENOMIC DNA]</scope>
    <source>
        <strain evidence="1 2">J.3.6.1-F.2.7.3</strain>
    </source>
</reference>
<evidence type="ECO:0000313" key="2">
    <source>
        <dbReference type="Proteomes" id="UP000680656"/>
    </source>
</evidence>
<dbReference type="KEGG" id="mrtj:KHC33_12760"/>
<proteinExistence type="predicted"/>
<keyword evidence="2" id="KW-1185">Reference proteome</keyword>
<dbReference type="AlphaFoldDB" id="A0A8E7AZR3"/>
<protein>
    <submittedName>
        <fullName evidence="1">Uncharacterized protein</fullName>
    </submittedName>
</protein>
<gene>
    <name evidence="1" type="ORF">KHC33_12760</name>
</gene>
<evidence type="ECO:0000313" key="1">
    <source>
        <dbReference type="EMBL" id="QVV88194.1"/>
    </source>
</evidence>
<dbReference type="Proteomes" id="UP000680656">
    <property type="component" value="Chromosome"/>
</dbReference>
<name>A0A8E7AZR3_9EURY</name>
<dbReference type="RefSeq" id="WP_214419011.1">
    <property type="nucleotide sequence ID" value="NZ_CP075546.1"/>
</dbReference>
<dbReference type="GeneID" id="65098070"/>
<dbReference type="EMBL" id="CP075546">
    <property type="protein sequence ID" value="QVV88194.1"/>
    <property type="molecule type" value="Genomic_DNA"/>
</dbReference>
<sequence>MNQYVVFLFCSLFVFGFVCADTISSSIVCSGASWVSSSVLGKSTSLTQDLFTTDPATIFRELVTGERLQAKVVAQSAGPMGIEEYSSVREQTSTDPWLCIFDNEGNQTKRSHETYVLGLMQQGEYSSVRIPAPEDISRYLMEINGSGIILTRSFSGDSNQTLTHASDVAGIMNITELMQFGEKDGD</sequence>